<dbReference type="AlphaFoldDB" id="A0A8T1L457"/>
<dbReference type="PANTHER" id="PTHR40866:SF1">
    <property type="entry name" value="BED-TYPE DOMAIN-CONTAINING PROTEIN"/>
    <property type="match status" value="1"/>
</dbReference>
<gene>
    <name evidence="1" type="ORF">PC117_g7200</name>
</gene>
<evidence type="ECO:0000313" key="2">
    <source>
        <dbReference type="Proteomes" id="UP000736787"/>
    </source>
</evidence>
<sequence length="181" mass="20671">MIRFGWLEWTVRANLPLMFCENALARHYTNPEPISVETLRATMEGAPRLVEATIRAKLLDEFGHVLDGWTHALEHYVAVFAWYELDGMTKTALVSMAPIVNDPGDDLSARTHRDFLTGMLERDIQRQLSCCKYLDGDNCPVNRRIATMMQDPLVGCASHRLTEPCSTSSRSTKKIWQLFKR</sequence>
<dbReference type="EMBL" id="RCMK01000144">
    <property type="protein sequence ID" value="KAG2946969.1"/>
    <property type="molecule type" value="Genomic_DNA"/>
</dbReference>
<dbReference type="PANTHER" id="PTHR40866">
    <property type="entry name" value="BED-TYPE DOMAIN-CONTAINING PROTEIN"/>
    <property type="match status" value="1"/>
</dbReference>
<organism evidence="1 2">
    <name type="scientific">Phytophthora cactorum</name>
    <dbReference type="NCBI Taxonomy" id="29920"/>
    <lineage>
        <taxon>Eukaryota</taxon>
        <taxon>Sar</taxon>
        <taxon>Stramenopiles</taxon>
        <taxon>Oomycota</taxon>
        <taxon>Peronosporomycetes</taxon>
        <taxon>Peronosporales</taxon>
        <taxon>Peronosporaceae</taxon>
        <taxon>Phytophthora</taxon>
    </lineage>
</organism>
<comment type="caution">
    <text evidence="1">The sequence shown here is derived from an EMBL/GenBank/DDBJ whole genome shotgun (WGS) entry which is preliminary data.</text>
</comment>
<accession>A0A8T1L457</accession>
<reference evidence="1" key="1">
    <citation type="submission" date="2018-10" db="EMBL/GenBank/DDBJ databases">
        <title>Effector identification in a new, highly contiguous assembly of the strawberry crown rot pathogen Phytophthora cactorum.</title>
        <authorList>
            <person name="Armitage A.D."/>
            <person name="Nellist C.F."/>
            <person name="Bates H."/>
            <person name="Vickerstaff R.J."/>
            <person name="Harrison R.J."/>
        </authorList>
    </citation>
    <scope>NUCLEOTIDE SEQUENCE</scope>
    <source>
        <strain evidence="1">4040</strain>
    </source>
</reference>
<evidence type="ECO:0000313" key="1">
    <source>
        <dbReference type="EMBL" id="KAG2946969.1"/>
    </source>
</evidence>
<dbReference type="VEuPathDB" id="FungiDB:PC110_g8853"/>
<name>A0A8T1L457_9STRA</name>
<protein>
    <submittedName>
        <fullName evidence="1">Uncharacterized protein</fullName>
    </submittedName>
</protein>
<proteinExistence type="predicted"/>
<dbReference type="Proteomes" id="UP000736787">
    <property type="component" value="Unassembled WGS sequence"/>
</dbReference>